<comment type="caution">
    <text evidence="1">The sequence shown here is derived from an EMBL/GenBank/DDBJ whole genome shotgun (WGS) entry which is preliminary data.</text>
</comment>
<gene>
    <name evidence="1" type="ORF">GCM10011588_52300</name>
</gene>
<name>A0A917RUN7_9NOCA</name>
<reference evidence="1" key="2">
    <citation type="submission" date="2020-09" db="EMBL/GenBank/DDBJ databases">
        <authorList>
            <person name="Sun Q."/>
            <person name="Zhou Y."/>
        </authorList>
    </citation>
    <scope>NUCLEOTIDE SEQUENCE</scope>
    <source>
        <strain evidence="1">CGMCC 4.3508</strain>
    </source>
</reference>
<reference evidence="1" key="1">
    <citation type="journal article" date="2014" name="Int. J. Syst. Evol. Microbiol.">
        <title>Complete genome sequence of Corynebacterium casei LMG S-19264T (=DSM 44701T), isolated from a smear-ripened cheese.</title>
        <authorList>
            <consortium name="US DOE Joint Genome Institute (JGI-PGF)"/>
            <person name="Walter F."/>
            <person name="Albersmeier A."/>
            <person name="Kalinowski J."/>
            <person name="Ruckert C."/>
        </authorList>
    </citation>
    <scope>NUCLEOTIDE SEQUENCE</scope>
    <source>
        <strain evidence="1">CGMCC 4.3508</strain>
    </source>
</reference>
<evidence type="ECO:0000313" key="1">
    <source>
        <dbReference type="EMBL" id="GGL31063.1"/>
    </source>
</evidence>
<organism evidence="1 2">
    <name type="scientific">Nocardia jinanensis</name>
    <dbReference type="NCBI Taxonomy" id="382504"/>
    <lineage>
        <taxon>Bacteria</taxon>
        <taxon>Bacillati</taxon>
        <taxon>Actinomycetota</taxon>
        <taxon>Actinomycetes</taxon>
        <taxon>Mycobacteriales</taxon>
        <taxon>Nocardiaceae</taxon>
        <taxon>Nocardia</taxon>
    </lineage>
</organism>
<dbReference type="InterPro" id="IPR007804">
    <property type="entry name" value="GvpG"/>
</dbReference>
<dbReference type="RefSeq" id="WP_058856447.1">
    <property type="nucleotide sequence ID" value="NZ_BMMH01000013.1"/>
</dbReference>
<protein>
    <submittedName>
        <fullName evidence="1">Gas vesicle protein</fullName>
    </submittedName>
</protein>
<dbReference type="EMBL" id="BMMH01000013">
    <property type="protein sequence ID" value="GGL31063.1"/>
    <property type="molecule type" value="Genomic_DNA"/>
</dbReference>
<evidence type="ECO:0000313" key="2">
    <source>
        <dbReference type="Proteomes" id="UP000638263"/>
    </source>
</evidence>
<proteinExistence type="predicted"/>
<dbReference type="Pfam" id="PF05120">
    <property type="entry name" value="GvpG"/>
    <property type="match status" value="1"/>
</dbReference>
<keyword evidence="2" id="KW-1185">Reference proteome</keyword>
<dbReference type="Proteomes" id="UP000638263">
    <property type="component" value="Unassembled WGS sequence"/>
</dbReference>
<dbReference type="AlphaFoldDB" id="A0A917RUN7"/>
<accession>A0A917RUN7</accession>
<sequence length="88" mass="9689">MGLLSSIVLLPLAPVRGVVWLGEVIQEQVDQQWRSPAAVRRDIEEIEEAAAAGEISADERDRALREVLSRIRRPAGGLPPPGERRESP</sequence>